<sequence>MQQIYLDNSSTTRVCQEAADAVLKTMTENFGNPSSLHALGFAAERALINSREQVAAALSAKPEEITFTSGGTESNNLAVFGAAEARRKRGNRIVTTAIEHPSVLEPMHQLEKQGFEVVYLQPDSTGHIAPQQLFDAVNKETILVSMMAVNNEVGSILPIDDARAAIDRAKAPALLHVDAVQAFGKLNLRPGRRSVDLMTVSSHKIHGPKGVGVLFVRKGVHIAAHTFGGGQEKDLRPGTEAMPAICGFGAACAALPNVEEERAAIAELNTYLRAQLSKLPEVTVNSSEDALPYVLNLSAGQVKAQTMLNFLSEHGVYVSSGSACAKGARSHVLTALNLPRERIDSALRVSFCRYNTKADCDAFLEVLCEGLKTLQQAG</sequence>
<keyword evidence="4" id="KW-0808">Transferase</keyword>
<dbReference type="InterPro" id="IPR000192">
    <property type="entry name" value="Aminotrans_V_dom"/>
</dbReference>
<dbReference type="AlphaFoldDB" id="A0A7G9WHS5"/>
<evidence type="ECO:0000256" key="6">
    <source>
        <dbReference type="ARBA" id="ARBA00022898"/>
    </source>
</evidence>
<dbReference type="Gene3D" id="3.90.1150.10">
    <property type="entry name" value="Aspartate Aminotransferase, domain 1"/>
    <property type="match status" value="1"/>
</dbReference>
<comment type="catalytic activity">
    <reaction evidence="9">
        <text>(sulfur carrier)-H + L-cysteine = (sulfur carrier)-SH + L-alanine</text>
        <dbReference type="Rhea" id="RHEA:43892"/>
        <dbReference type="Rhea" id="RHEA-COMP:14737"/>
        <dbReference type="Rhea" id="RHEA-COMP:14739"/>
        <dbReference type="ChEBI" id="CHEBI:29917"/>
        <dbReference type="ChEBI" id="CHEBI:35235"/>
        <dbReference type="ChEBI" id="CHEBI:57972"/>
        <dbReference type="ChEBI" id="CHEBI:64428"/>
        <dbReference type="EC" id="2.8.1.7"/>
    </reaction>
</comment>
<proteinExistence type="inferred from homology"/>
<dbReference type="GO" id="GO:0051536">
    <property type="term" value="F:iron-sulfur cluster binding"/>
    <property type="evidence" value="ECO:0007669"/>
    <property type="project" value="UniProtKB-KW"/>
</dbReference>
<dbReference type="PROSITE" id="PS00595">
    <property type="entry name" value="AA_TRANSFER_CLASS_5"/>
    <property type="match status" value="1"/>
</dbReference>
<protein>
    <recommendedName>
        <fullName evidence="3">cysteine desulfurase</fullName>
        <ecNumber evidence="3">2.8.1.7</ecNumber>
    </recommendedName>
</protein>
<evidence type="ECO:0000259" key="11">
    <source>
        <dbReference type="Pfam" id="PF00266"/>
    </source>
</evidence>
<evidence type="ECO:0000256" key="9">
    <source>
        <dbReference type="ARBA" id="ARBA00050776"/>
    </source>
</evidence>
<dbReference type="Gene3D" id="3.40.640.10">
    <property type="entry name" value="Type I PLP-dependent aspartate aminotransferase-like (Major domain)"/>
    <property type="match status" value="1"/>
</dbReference>
<evidence type="ECO:0000256" key="2">
    <source>
        <dbReference type="ARBA" id="ARBA00006490"/>
    </source>
</evidence>
<keyword evidence="6" id="KW-0663">Pyridoxal phosphate</keyword>
<dbReference type="InterPro" id="IPR016454">
    <property type="entry name" value="Cysteine_dSase"/>
</dbReference>
<keyword evidence="7" id="KW-0408">Iron</keyword>
<comment type="cofactor">
    <cofactor evidence="1 10">
        <name>pyridoxal 5'-phosphate</name>
        <dbReference type="ChEBI" id="CHEBI:597326"/>
    </cofactor>
</comment>
<accession>A0A7G9WHS5</accession>
<dbReference type="PANTHER" id="PTHR11601:SF34">
    <property type="entry name" value="CYSTEINE DESULFURASE"/>
    <property type="match status" value="1"/>
</dbReference>
<dbReference type="PIRSF" id="PIRSF005572">
    <property type="entry name" value="NifS"/>
    <property type="match status" value="1"/>
</dbReference>
<evidence type="ECO:0000256" key="7">
    <source>
        <dbReference type="ARBA" id="ARBA00023004"/>
    </source>
</evidence>
<evidence type="ECO:0000256" key="3">
    <source>
        <dbReference type="ARBA" id="ARBA00012239"/>
    </source>
</evidence>
<evidence type="ECO:0000313" key="12">
    <source>
        <dbReference type="EMBL" id="QNO18237.1"/>
    </source>
</evidence>
<dbReference type="KEGG" id="caml:H6X83_00785"/>
<dbReference type="Proteomes" id="UP000516046">
    <property type="component" value="Chromosome"/>
</dbReference>
<evidence type="ECO:0000256" key="1">
    <source>
        <dbReference type="ARBA" id="ARBA00001933"/>
    </source>
</evidence>
<dbReference type="PANTHER" id="PTHR11601">
    <property type="entry name" value="CYSTEINE DESULFURYLASE FAMILY MEMBER"/>
    <property type="match status" value="1"/>
</dbReference>
<keyword evidence="13" id="KW-1185">Reference proteome</keyword>
<keyword evidence="8" id="KW-0411">Iron-sulfur</keyword>
<evidence type="ECO:0000256" key="8">
    <source>
        <dbReference type="ARBA" id="ARBA00023014"/>
    </source>
</evidence>
<evidence type="ECO:0000256" key="5">
    <source>
        <dbReference type="ARBA" id="ARBA00022723"/>
    </source>
</evidence>
<evidence type="ECO:0000313" key="13">
    <source>
        <dbReference type="Proteomes" id="UP000516046"/>
    </source>
</evidence>
<dbReference type="Pfam" id="PF00266">
    <property type="entry name" value="Aminotran_5"/>
    <property type="match status" value="1"/>
</dbReference>
<dbReference type="RefSeq" id="WP_246419384.1">
    <property type="nucleotide sequence ID" value="NZ_CP060696.1"/>
</dbReference>
<dbReference type="SUPFAM" id="SSF53383">
    <property type="entry name" value="PLP-dependent transferases"/>
    <property type="match status" value="1"/>
</dbReference>
<evidence type="ECO:0000256" key="10">
    <source>
        <dbReference type="RuleBase" id="RU004504"/>
    </source>
</evidence>
<comment type="similarity">
    <text evidence="2">Belongs to the class-V pyridoxal-phosphate-dependent aminotransferase family. NifS/IscS subfamily.</text>
</comment>
<reference evidence="12 13" key="1">
    <citation type="submission" date="2020-08" db="EMBL/GenBank/DDBJ databases">
        <authorList>
            <person name="Ren C."/>
            <person name="Gu Y."/>
            <person name="Xu Y."/>
        </authorList>
    </citation>
    <scope>NUCLEOTIDE SEQUENCE [LARGE SCALE GENOMIC DNA]</scope>
    <source>
        <strain evidence="12 13">LBM18003</strain>
    </source>
</reference>
<gene>
    <name evidence="12" type="ORF">H6X83_00785</name>
</gene>
<dbReference type="InterPro" id="IPR020578">
    <property type="entry name" value="Aminotrans_V_PyrdxlP_BS"/>
</dbReference>
<dbReference type="InterPro" id="IPR015422">
    <property type="entry name" value="PyrdxlP-dep_Trfase_small"/>
</dbReference>
<dbReference type="GO" id="GO:0031071">
    <property type="term" value="F:cysteine desulfurase activity"/>
    <property type="evidence" value="ECO:0007669"/>
    <property type="project" value="UniProtKB-EC"/>
</dbReference>
<dbReference type="GO" id="GO:0046872">
    <property type="term" value="F:metal ion binding"/>
    <property type="evidence" value="ECO:0007669"/>
    <property type="project" value="UniProtKB-KW"/>
</dbReference>
<dbReference type="EMBL" id="CP060696">
    <property type="protein sequence ID" value="QNO18237.1"/>
    <property type="molecule type" value="Genomic_DNA"/>
</dbReference>
<dbReference type="EC" id="2.8.1.7" evidence="3"/>
<feature type="domain" description="Aminotransferase class V" evidence="11">
    <location>
        <begin position="4"/>
        <end position="363"/>
    </location>
</feature>
<organism evidence="12 13">
    <name type="scientific">Caproicibacterium amylolyticum</name>
    <dbReference type="NCBI Taxonomy" id="2766537"/>
    <lineage>
        <taxon>Bacteria</taxon>
        <taxon>Bacillati</taxon>
        <taxon>Bacillota</taxon>
        <taxon>Clostridia</taxon>
        <taxon>Eubacteriales</taxon>
        <taxon>Oscillospiraceae</taxon>
        <taxon>Caproicibacterium</taxon>
    </lineage>
</organism>
<evidence type="ECO:0000256" key="4">
    <source>
        <dbReference type="ARBA" id="ARBA00022679"/>
    </source>
</evidence>
<dbReference type="Gene3D" id="1.10.260.50">
    <property type="match status" value="1"/>
</dbReference>
<dbReference type="InterPro" id="IPR015424">
    <property type="entry name" value="PyrdxlP-dep_Trfase"/>
</dbReference>
<name>A0A7G9WHS5_9FIRM</name>
<dbReference type="InterPro" id="IPR015421">
    <property type="entry name" value="PyrdxlP-dep_Trfase_major"/>
</dbReference>
<keyword evidence="5" id="KW-0479">Metal-binding</keyword>